<evidence type="ECO:0000313" key="6">
    <source>
        <dbReference type="EMBL" id="KAK4158321.1"/>
    </source>
</evidence>
<dbReference type="Gene3D" id="2.120.10.80">
    <property type="entry name" value="Kelch-type beta propeller"/>
    <property type="match status" value="1"/>
</dbReference>
<feature type="region of interest" description="Disordered" evidence="3">
    <location>
        <begin position="616"/>
        <end position="867"/>
    </location>
</feature>
<reference evidence="6" key="1">
    <citation type="journal article" date="2023" name="Mol. Phylogenet. Evol.">
        <title>Genome-scale phylogeny and comparative genomics of the fungal order Sordariales.</title>
        <authorList>
            <person name="Hensen N."/>
            <person name="Bonometti L."/>
            <person name="Westerberg I."/>
            <person name="Brannstrom I.O."/>
            <person name="Guillou S."/>
            <person name="Cros-Aarteil S."/>
            <person name="Calhoun S."/>
            <person name="Haridas S."/>
            <person name="Kuo A."/>
            <person name="Mondo S."/>
            <person name="Pangilinan J."/>
            <person name="Riley R."/>
            <person name="LaButti K."/>
            <person name="Andreopoulos B."/>
            <person name="Lipzen A."/>
            <person name="Chen C."/>
            <person name="Yan M."/>
            <person name="Daum C."/>
            <person name="Ng V."/>
            <person name="Clum A."/>
            <person name="Steindorff A."/>
            <person name="Ohm R.A."/>
            <person name="Martin F."/>
            <person name="Silar P."/>
            <person name="Natvig D.O."/>
            <person name="Lalanne C."/>
            <person name="Gautier V."/>
            <person name="Ament-Velasquez S.L."/>
            <person name="Kruys A."/>
            <person name="Hutchinson M.I."/>
            <person name="Powell A.J."/>
            <person name="Barry K."/>
            <person name="Miller A.N."/>
            <person name="Grigoriev I.V."/>
            <person name="Debuchy R."/>
            <person name="Gladieux P."/>
            <person name="Hiltunen Thoren M."/>
            <person name="Johannesson H."/>
        </authorList>
    </citation>
    <scope>NUCLEOTIDE SEQUENCE</scope>
    <source>
        <strain evidence="6">CBS 538.74</strain>
    </source>
</reference>
<evidence type="ECO:0000256" key="5">
    <source>
        <dbReference type="SAM" id="SignalP"/>
    </source>
</evidence>
<keyword evidence="4" id="KW-0812">Transmembrane</keyword>
<feature type="compositionally biased region" description="Pro residues" evidence="3">
    <location>
        <begin position="668"/>
        <end position="677"/>
    </location>
</feature>
<feature type="compositionally biased region" description="Low complexity" evidence="3">
    <location>
        <begin position="776"/>
        <end position="785"/>
    </location>
</feature>
<feature type="chain" id="PRO_5042866495" evidence="5">
    <location>
        <begin position="22"/>
        <end position="867"/>
    </location>
</feature>
<keyword evidence="4" id="KW-1133">Transmembrane helix</keyword>
<evidence type="ECO:0000313" key="7">
    <source>
        <dbReference type="Proteomes" id="UP001302745"/>
    </source>
</evidence>
<feature type="region of interest" description="Disordered" evidence="3">
    <location>
        <begin position="566"/>
        <end position="600"/>
    </location>
</feature>
<feature type="compositionally biased region" description="Gly residues" evidence="3">
    <location>
        <begin position="857"/>
        <end position="867"/>
    </location>
</feature>
<keyword evidence="2" id="KW-0677">Repeat</keyword>
<feature type="compositionally biased region" description="Low complexity" evidence="3">
    <location>
        <begin position="700"/>
        <end position="719"/>
    </location>
</feature>
<feature type="compositionally biased region" description="Low complexity" evidence="3">
    <location>
        <begin position="634"/>
        <end position="643"/>
    </location>
</feature>
<dbReference type="InterPro" id="IPR015915">
    <property type="entry name" value="Kelch-typ_b-propeller"/>
</dbReference>
<dbReference type="PANTHER" id="PTHR46228:SF2">
    <property type="entry name" value="KELCH REPEAT PROTEIN (AFU_ORTHOLOGUE AFUA_4G14350)"/>
    <property type="match status" value="1"/>
</dbReference>
<dbReference type="PANTHER" id="PTHR46228">
    <property type="entry name" value="KELCH DOMAIN-CONTAINING PROTEIN"/>
    <property type="match status" value="1"/>
</dbReference>
<evidence type="ECO:0000256" key="4">
    <source>
        <dbReference type="SAM" id="Phobius"/>
    </source>
</evidence>
<evidence type="ECO:0000256" key="2">
    <source>
        <dbReference type="ARBA" id="ARBA00022737"/>
    </source>
</evidence>
<name>A0AAN6VWY1_9PEZI</name>
<dbReference type="Proteomes" id="UP001302745">
    <property type="component" value="Unassembled WGS sequence"/>
</dbReference>
<dbReference type="EMBL" id="MU856840">
    <property type="protein sequence ID" value="KAK4158321.1"/>
    <property type="molecule type" value="Genomic_DNA"/>
</dbReference>
<accession>A0AAN6VWY1</accession>
<comment type="caution">
    <text evidence="6">The sequence shown here is derived from an EMBL/GenBank/DDBJ whole genome shotgun (WGS) entry which is preliminary data.</text>
</comment>
<gene>
    <name evidence="6" type="ORF">C8A00DRAFT_10974</name>
</gene>
<feature type="compositionally biased region" description="Polar residues" evidence="3">
    <location>
        <begin position="576"/>
        <end position="600"/>
    </location>
</feature>
<feature type="compositionally biased region" description="Low complexity" evidence="3">
    <location>
        <begin position="826"/>
        <end position="841"/>
    </location>
</feature>
<dbReference type="InterPro" id="IPR011043">
    <property type="entry name" value="Gal_Oxase/kelch_b-propeller"/>
</dbReference>
<keyword evidence="5" id="KW-0732">Signal</keyword>
<sequence length="867" mass="91806">MFGPGLLAVVTASASLVLGQARWLENQVDTRICQWQQLRATVLRDTVYLDGGNLYWQPTYADGATGEGVTDNNPLGLIYTLNFSTPFNTTQNISAILGTLETGGGDINARAPNYEDGALLGNHEEFFLYGGLLPKSNKAVNPPGDSVLCYEKYSYGVSANFESNFRPKPLGTDTTRYIAYGGAASAPSENLAWYFSGLRSPSGRDIYTAPGTNKTFAAIDVSNRLITLDMKRQRFETFTNHTLDPGIPGRANPELVWVPVGKRGILVALGGVVYPDFIEATKKSSNETASRSESPGFMSTIDIYDVDSGKWYRQTTSGGPDQTTRGCAVVARAQDGSSFNIYYYGGYDGLHLAEPYSDDVWVLSLPSFTWIKLASGAADGRAGHKCVMPYPDQMLVIGGYPSVPLGCLRETIRVFSLSSGEWLDRYDPAVYSNYTVPSAVHEKIGGSGTGGATATTPSPSWGATELAGIFAAQYPMSKITTYYPYASVGPTNNTNPNVPPPPAQDQGGGLPSYLPPVLGAVLGLVFLTMVAVLVLLWRRRRLLRGGTASEAGTEDTNGHRITSWLRGQPSEVKAPTVTTTSPSDYSPPMSTANVDSTSTPQRSIIAEIMGREVQMPAELPDNPPPAELHDNPLSTSSATTRASLNNPNLSPTTHQTDHVATTTSARPSPYPSPPPIPQNDNDDESPIFYRPDSDALGRGTTTSATTSPTTVPATTSSSPIRPRDNKVLSGISNLSERDRVHLRQISDTTVSSVTTAPGGGMGGGGNGNGNEREQRVLSGVSALSAAGGGGVGSIVESPAVVSPPTATAGPGEYGGGDYLSARPLLGQQQQQQQQQQQAGQQSPLRRSVFSEDINGIGPQGGGPGGQV</sequence>
<reference evidence="6" key="2">
    <citation type="submission" date="2023-05" db="EMBL/GenBank/DDBJ databases">
        <authorList>
            <consortium name="Lawrence Berkeley National Laboratory"/>
            <person name="Steindorff A."/>
            <person name="Hensen N."/>
            <person name="Bonometti L."/>
            <person name="Westerberg I."/>
            <person name="Brannstrom I.O."/>
            <person name="Guillou S."/>
            <person name="Cros-Aarteil S."/>
            <person name="Calhoun S."/>
            <person name="Haridas S."/>
            <person name="Kuo A."/>
            <person name="Mondo S."/>
            <person name="Pangilinan J."/>
            <person name="Riley R."/>
            <person name="Labutti K."/>
            <person name="Andreopoulos B."/>
            <person name="Lipzen A."/>
            <person name="Chen C."/>
            <person name="Yanf M."/>
            <person name="Daum C."/>
            <person name="Ng V."/>
            <person name="Clum A."/>
            <person name="Ohm R."/>
            <person name="Martin F."/>
            <person name="Silar P."/>
            <person name="Natvig D."/>
            <person name="Lalanne C."/>
            <person name="Gautier V."/>
            <person name="Ament-Velasquez S.L."/>
            <person name="Kruys A."/>
            <person name="Hutchinson M.I."/>
            <person name="Powell A.J."/>
            <person name="Barry K."/>
            <person name="Miller A.N."/>
            <person name="Grigoriev I.V."/>
            <person name="Debuchy R."/>
            <person name="Gladieux P."/>
            <person name="Thoren M.H."/>
            <person name="Johannesson H."/>
        </authorList>
    </citation>
    <scope>NUCLEOTIDE SEQUENCE</scope>
    <source>
        <strain evidence="6">CBS 538.74</strain>
    </source>
</reference>
<feature type="compositionally biased region" description="Polar residues" evidence="3">
    <location>
        <begin position="745"/>
        <end position="755"/>
    </location>
</feature>
<keyword evidence="1" id="KW-0880">Kelch repeat</keyword>
<dbReference type="AlphaFoldDB" id="A0AAN6VWY1"/>
<protein>
    <submittedName>
        <fullName evidence="6">Uncharacterized protein</fullName>
    </submittedName>
</protein>
<feature type="signal peptide" evidence="5">
    <location>
        <begin position="1"/>
        <end position="21"/>
    </location>
</feature>
<keyword evidence="4" id="KW-0472">Membrane</keyword>
<feature type="transmembrane region" description="Helical" evidence="4">
    <location>
        <begin position="513"/>
        <end position="537"/>
    </location>
</feature>
<evidence type="ECO:0000256" key="3">
    <source>
        <dbReference type="SAM" id="MobiDB-lite"/>
    </source>
</evidence>
<proteinExistence type="predicted"/>
<evidence type="ECO:0000256" key="1">
    <source>
        <dbReference type="ARBA" id="ARBA00022441"/>
    </source>
</evidence>
<organism evidence="6 7">
    <name type="scientific">Chaetomidium leptoderma</name>
    <dbReference type="NCBI Taxonomy" id="669021"/>
    <lineage>
        <taxon>Eukaryota</taxon>
        <taxon>Fungi</taxon>
        <taxon>Dikarya</taxon>
        <taxon>Ascomycota</taxon>
        <taxon>Pezizomycotina</taxon>
        <taxon>Sordariomycetes</taxon>
        <taxon>Sordariomycetidae</taxon>
        <taxon>Sordariales</taxon>
        <taxon>Chaetomiaceae</taxon>
        <taxon>Chaetomidium</taxon>
    </lineage>
</organism>
<feature type="compositionally biased region" description="Gly residues" evidence="3">
    <location>
        <begin position="757"/>
        <end position="768"/>
    </location>
</feature>
<keyword evidence="7" id="KW-1185">Reference proteome</keyword>
<feature type="compositionally biased region" description="Low complexity" evidence="3">
    <location>
        <begin position="652"/>
        <end position="663"/>
    </location>
</feature>
<dbReference type="SUPFAM" id="SSF50965">
    <property type="entry name" value="Galactose oxidase, central domain"/>
    <property type="match status" value="1"/>
</dbReference>